<dbReference type="PANTHER" id="PTHR30126:SF6">
    <property type="entry name" value="HTH-TYPE TRANSCRIPTIONAL REGULATOR CYSB-RELATED"/>
    <property type="match status" value="1"/>
</dbReference>
<dbReference type="PRINTS" id="PR00039">
    <property type="entry name" value="HTHLYSR"/>
</dbReference>
<name>A0A2P1PWI5_9GAMM</name>
<dbReference type="Gene3D" id="3.40.190.10">
    <property type="entry name" value="Periplasmic binding protein-like II"/>
    <property type="match status" value="2"/>
</dbReference>
<proteinExistence type="inferred from homology"/>
<evidence type="ECO:0000256" key="3">
    <source>
        <dbReference type="ARBA" id="ARBA00023125"/>
    </source>
</evidence>
<dbReference type="EMBL" id="CP027860">
    <property type="protein sequence ID" value="AVP99192.1"/>
    <property type="molecule type" value="Genomic_DNA"/>
</dbReference>
<keyword evidence="7" id="KW-1185">Reference proteome</keyword>
<dbReference type="PANTHER" id="PTHR30126">
    <property type="entry name" value="HTH-TYPE TRANSCRIPTIONAL REGULATOR"/>
    <property type="match status" value="1"/>
</dbReference>
<dbReference type="PROSITE" id="PS50931">
    <property type="entry name" value="HTH_LYSR"/>
    <property type="match status" value="1"/>
</dbReference>
<dbReference type="RefSeq" id="WP_106893112.1">
    <property type="nucleotide sequence ID" value="NZ_CP027860.1"/>
</dbReference>
<evidence type="ECO:0000256" key="2">
    <source>
        <dbReference type="ARBA" id="ARBA00023015"/>
    </source>
</evidence>
<dbReference type="InterPro" id="IPR000847">
    <property type="entry name" value="LysR_HTH_N"/>
</dbReference>
<feature type="domain" description="HTH lysR-type" evidence="5">
    <location>
        <begin position="1"/>
        <end position="59"/>
    </location>
</feature>
<dbReference type="AlphaFoldDB" id="A0A2P1PWI5"/>
<evidence type="ECO:0000256" key="4">
    <source>
        <dbReference type="ARBA" id="ARBA00023163"/>
    </source>
</evidence>
<dbReference type="Pfam" id="PF00126">
    <property type="entry name" value="HTH_1"/>
    <property type="match status" value="1"/>
</dbReference>
<evidence type="ECO:0000259" key="5">
    <source>
        <dbReference type="PROSITE" id="PS50931"/>
    </source>
</evidence>
<dbReference type="InterPro" id="IPR005119">
    <property type="entry name" value="LysR_subst-bd"/>
</dbReference>
<dbReference type="Gene3D" id="1.10.10.10">
    <property type="entry name" value="Winged helix-like DNA-binding domain superfamily/Winged helix DNA-binding domain"/>
    <property type="match status" value="1"/>
</dbReference>
<accession>A0A2P1PWI5</accession>
<reference evidence="6 7" key="2">
    <citation type="submission" date="2018-03" db="EMBL/GenBank/DDBJ databases">
        <authorList>
            <person name="Keele B.F."/>
        </authorList>
    </citation>
    <scope>NUCLEOTIDE SEQUENCE [LARGE SCALE GENOMIC DNA]</scope>
    <source>
        <strain evidence="6 7">D13</strain>
    </source>
</reference>
<dbReference type="GO" id="GO:0003700">
    <property type="term" value="F:DNA-binding transcription factor activity"/>
    <property type="evidence" value="ECO:0007669"/>
    <property type="project" value="InterPro"/>
</dbReference>
<dbReference type="InterPro" id="IPR036390">
    <property type="entry name" value="WH_DNA-bd_sf"/>
</dbReference>
<sequence length="332" mass="36208">MTLNQLRFLIAIADANLNITLAAGRVHATQPGLSKQLKQLEDELGFQLFTRKGKSLSAITPAGGEVIARARVVIDEVRNIKALAANLRQATQGSLKLGTTHTQARFVLPPVLAKVRSKFPDLALRLVPGSTGELTEQLKNNQLDLIVTSTSGSKPEHVIALPAYRWDRVIVVPRHHPLARLRHAVKLVDLAPYPLLTYEPVNKGNSSIANAFAHVGLKPNFALTALDADVLKANVKAGLGVGILAPMALESADLEQLVVIDAKHLFPTCITWIELNPGRVIPQYVRELISSFAPHVTKSHLDDILRGDSVHFDYGSLPNWPLPEPFSRLRAA</sequence>
<dbReference type="OrthoDB" id="5297026at2"/>
<evidence type="ECO:0000256" key="1">
    <source>
        <dbReference type="ARBA" id="ARBA00009437"/>
    </source>
</evidence>
<evidence type="ECO:0000313" key="7">
    <source>
        <dbReference type="Proteomes" id="UP000241074"/>
    </source>
</evidence>
<dbReference type="SUPFAM" id="SSF46785">
    <property type="entry name" value="Winged helix' DNA-binding domain"/>
    <property type="match status" value="1"/>
</dbReference>
<dbReference type="KEGG" id="xba:C7S18_19365"/>
<organism evidence="6 7">
    <name type="scientific">Ahniella affigens</name>
    <dbReference type="NCBI Taxonomy" id="2021234"/>
    <lineage>
        <taxon>Bacteria</taxon>
        <taxon>Pseudomonadati</taxon>
        <taxon>Pseudomonadota</taxon>
        <taxon>Gammaproteobacteria</taxon>
        <taxon>Lysobacterales</taxon>
        <taxon>Rhodanobacteraceae</taxon>
        <taxon>Ahniella</taxon>
    </lineage>
</organism>
<dbReference type="Pfam" id="PF03466">
    <property type="entry name" value="LysR_substrate"/>
    <property type="match status" value="1"/>
</dbReference>
<reference evidence="6 7" key="1">
    <citation type="submission" date="2018-03" db="EMBL/GenBank/DDBJ databases">
        <title>Ahniella affigens gen. nov., sp. nov., a gammaproteobacterium isolated from sandy soil near a stream.</title>
        <authorList>
            <person name="Ko Y."/>
            <person name="Kim J.-H."/>
        </authorList>
    </citation>
    <scope>NUCLEOTIDE SEQUENCE [LARGE SCALE GENOMIC DNA]</scope>
    <source>
        <strain evidence="6 7">D13</strain>
    </source>
</reference>
<evidence type="ECO:0000313" key="6">
    <source>
        <dbReference type="EMBL" id="AVP99192.1"/>
    </source>
</evidence>
<dbReference type="SUPFAM" id="SSF53850">
    <property type="entry name" value="Periplasmic binding protein-like II"/>
    <property type="match status" value="1"/>
</dbReference>
<dbReference type="Proteomes" id="UP000241074">
    <property type="component" value="Chromosome"/>
</dbReference>
<keyword evidence="2" id="KW-0805">Transcription regulation</keyword>
<keyword evidence="4" id="KW-0804">Transcription</keyword>
<dbReference type="GO" id="GO:0019344">
    <property type="term" value="P:cysteine biosynthetic process"/>
    <property type="evidence" value="ECO:0007669"/>
    <property type="project" value="TreeGrafter"/>
</dbReference>
<protein>
    <submittedName>
        <fullName evidence="6">CysB family transcriptional regulator</fullName>
    </submittedName>
</protein>
<dbReference type="InterPro" id="IPR036388">
    <property type="entry name" value="WH-like_DNA-bd_sf"/>
</dbReference>
<gene>
    <name evidence="6" type="ORF">C7S18_19365</name>
</gene>
<keyword evidence="3" id="KW-0238">DNA-binding</keyword>
<dbReference type="GO" id="GO:0000976">
    <property type="term" value="F:transcription cis-regulatory region binding"/>
    <property type="evidence" value="ECO:0007669"/>
    <property type="project" value="TreeGrafter"/>
</dbReference>
<comment type="similarity">
    <text evidence="1">Belongs to the LysR transcriptional regulatory family.</text>
</comment>